<comment type="similarity">
    <text evidence="1">Belongs to the TfdA dioxygenase family.</text>
</comment>
<name>A0A1X7BRK2_9RHOB</name>
<evidence type="ECO:0000256" key="2">
    <source>
        <dbReference type="ARBA" id="ARBA00022723"/>
    </source>
</evidence>
<dbReference type="SUPFAM" id="SSF51197">
    <property type="entry name" value="Clavaminate synthase-like"/>
    <property type="match status" value="1"/>
</dbReference>
<accession>A0A1X7BRK2</accession>
<evidence type="ECO:0000313" key="7">
    <source>
        <dbReference type="EMBL" id="SMC12225.1"/>
    </source>
</evidence>
<evidence type="ECO:0000256" key="3">
    <source>
        <dbReference type="ARBA" id="ARBA00022964"/>
    </source>
</evidence>
<dbReference type="GO" id="GO:0046872">
    <property type="term" value="F:metal ion binding"/>
    <property type="evidence" value="ECO:0007669"/>
    <property type="project" value="UniProtKB-KW"/>
</dbReference>
<dbReference type="PANTHER" id="PTHR30468:SF1">
    <property type="entry name" value="ALPHA-KETOGLUTARATE-DEPENDENT SULFONATE DIOXYGENASE"/>
    <property type="match status" value="1"/>
</dbReference>
<evidence type="ECO:0000256" key="5">
    <source>
        <dbReference type="ARBA" id="ARBA00023004"/>
    </source>
</evidence>
<dbReference type="InterPro" id="IPR042098">
    <property type="entry name" value="TauD-like_sf"/>
</dbReference>
<evidence type="ECO:0000259" key="6">
    <source>
        <dbReference type="Pfam" id="PF02668"/>
    </source>
</evidence>
<dbReference type="EMBL" id="FWXB01000006">
    <property type="protein sequence ID" value="SMC12225.1"/>
    <property type="molecule type" value="Genomic_DNA"/>
</dbReference>
<dbReference type="GO" id="GO:0000908">
    <property type="term" value="F:taurine dioxygenase activity"/>
    <property type="evidence" value="ECO:0007669"/>
    <property type="project" value="UniProtKB-EC"/>
</dbReference>
<evidence type="ECO:0000256" key="1">
    <source>
        <dbReference type="ARBA" id="ARBA00005896"/>
    </source>
</evidence>
<reference evidence="7 8" key="1">
    <citation type="submission" date="2017-03" db="EMBL/GenBank/DDBJ databases">
        <authorList>
            <person name="Afonso C.L."/>
            <person name="Miller P.J."/>
            <person name="Scott M.A."/>
            <person name="Spackman E."/>
            <person name="Goraichik I."/>
            <person name="Dimitrov K.M."/>
            <person name="Suarez D.L."/>
            <person name="Swayne D.E."/>
        </authorList>
    </citation>
    <scope>NUCLEOTIDE SEQUENCE [LARGE SCALE GENOMIC DNA]</scope>
    <source>
        <strain evidence="7 8">CECT 7745</strain>
    </source>
</reference>
<gene>
    <name evidence="7" type="primary">tauD</name>
    <name evidence="7" type="ORF">ROA7745_02048</name>
</gene>
<organism evidence="7 8">
    <name type="scientific">Roseovarius aestuarii</name>
    <dbReference type="NCBI Taxonomy" id="475083"/>
    <lineage>
        <taxon>Bacteria</taxon>
        <taxon>Pseudomonadati</taxon>
        <taxon>Pseudomonadota</taxon>
        <taxon>Alphaproteobacteria</taxon>
        <taxon>Rhodobacterales</taxon>
        <taxon>Roseobacteraceae</taxon>
        <taxon>Roseovarius</taxon>
    </lineage>
</organism>
<dbReference type="PANTHER" id="PTHR30468">
    <property type="entry name" value="ALPHA-KETOGLUTARATE-DEPENDENT SULFONATE DIOXYGENASE"/>
    <property type="match status" value="1"/>
</dbReference>
<dbReference type="OrthoDB" id="7209371at2"/>
<feature type="domain" description="TauD/TfdA-like" evidence="6">
    <location>
        <begin position="4"/>
        <end position="262"/>
    </location>
</feature>
<dbReference type="Gene3D" id="3.60.130.10">
    <property type="entry name" value="Clavaminate synthase-like"/>
    <property type="match status" value="1"/>
</dbReference>
<dbReference type="Proteomes" id="UP000193224">
    <property type="component" value="Unassembled WGS sequence"/>
</dbReference>
<protein>
    <submittedName>
        <fullName evidence="7">Alpha-ketoglutarate-dependent taurine dioxygenase</fullName>
        <ecNumber evidence="7">1.14.11.17</ecNumber>
    </submittedName>
</protein>
<dbReference type="InterPro" id="IPR051323">
    <property type="entry name" value="AtsK-like"/>
</dbReference>
<keyword evidence="3 7" id="KW-0223">Dioxygenase</keyword>
<dbReference type="Pfam" id="PF02668">
    <property type="entry name" value="TauD"/>
    <property type="match status" value="1"/>
</dbReference>
<dbReference type="GO" id="GO:0005737">
    <property type="term" value="C:cytoplasm"/>
    <property type="evidence" value="ECO:0007669"/>
    <property type="project" value="TreeGrafter"/>
</dbReference>
<keyword evidence="4 7" id="KW-0560">Oxidoreductase</keyword>
<dbReference type="RefSeq" id="WP_085800174.1">
    <property type="nucleotide sequence ID" value="NZ_FWXB01000006.1"/>
</dbReference>
<proteinExistence type="inferred from homology"/>
<dbReference type="InterPro" id="IPR003819">
    <property type="entry name" value="TauD/TfdA-like"/>
</dbReference>
<evidence type="ECO:0000313" key="8">
    <source>
        <dbReference type="Proteomes" id="UP000193224"/>
    </source>
</evidence>
<evidence type="ECO:0000256" key="4">
    <source>
        <dbReference type="ARBA" id="ARBA00023002"/>
    </source>
</evidence>
<dbReference type="EC" id="1.14.11.17" evidence="7"/>
<dbReference type="GO" id="GO:0006790">
    <property type="term" value="P:sulfur compound metabolic process"/>
    <property type="evidence" value="ECO:0007669"/>
    <property type="project" value="TreeGrafter"/>
</dbReference>
<keyword evidence="8" id="KW-1185">Reference proteome</keyword>
<sequence>MRAAKITPAIGAEISGIDVNALTEAITDGLYKALLEHQVIFLRGTDISPEAHMALAESFGELDAPHPLYPHVDRFERIVKLENDSGAPPDTNSWHTDLTFKVQQPFASILVARVVPEVGGDTMWSSNYAAYDRLPAGMKADLEGLEAVHDMGDFRNSFGASPDKLNEGMARFGHSIRPLIATHPVTGRKFLNFNEAFVTHILGLPTNEANALKTWLANHMNKPEDQIRWRWRAGDLAMWDNRCTMHYAVADYLPAYRCMNRITVVKDRRETPEMKEAS</sequence>
<dbReference type="AlphaFoldDB" id="A0A1X7BRK2"/>
<keyword evidence="5" id="KW-0408">Iron</keyword>
<keyword evidence="2" id="KW-0479">Metal-binding</keyword>